<keyword evidence="2" id="KW-0732">Signal</keyword>
<evidence type="ECO:0000313" key="10">
    <source>
        <dbReference type="Proteomes" id="UP000824782"/>
    </source>
</evidence>
<dbReference type="PROSITE" id="PS50026">
    <property type="entry name" value="EGF_3"/>
    <property type="match status" value="1"/>
</dbReference>
<dbReference type="InterPro" id="IPR049883">
    <property type="entry name" value="NOTCH1_EGF-like"/>
</dbReference>
<protein>
    <recommendedName>
        <fullName evidence="11">EGF-like domain-containing protein</fullName>
    </recommendedName>
</protein>
<accession>A0AAV6YRD7</accession>
<dbReference type="Proteomes" id="UP000824782">
    <property type="component" value="Unassembled WGS sequence"/>
</dbReference>
<dbReference type="Gene3D" id="2.10.25.10">
    <property type="entry name" value="Laminin"/>
    <property type="match status" value="1"/>
</dbReference>
<evidence type="ECO:0000256" key="2">
    <source>
        <dbReference type="ARBA" id="ARBA00022729"/>
    </source>
</evidence>
<organism evidence="9 10">
    <name type="scientific">Engystomops pustulosus</name>
    <name type="common">Tungara frog</name>
    <name type="synonym">Physalaemus pustulosus</name>
    <dbReference type="NCBI Taxonomy" id="76066"/>
    <lineage>
        <taxon>Eukaryota</taxon>
        <taxon>Metazoa</taxon>
        <taxon>Chordata</taxon>
        <taxon>Craniata</taxon>
        <taxon>Vertebrata</taxon>
        <taxon>Euteleostomi</taxon>
        <taxon>Amphibia</taxon>
        <taxon>Batrachia</taxon>
        <taxon>Anura</taxon>
        <taxon>Neobatrachia</taxon>
        <taxon>Hyloidea</taxon>
        <taxon>Leptodactylidae</taxon>
        <taxon>Leiuperinae</taxon>
        <taxon>Engystomops</taxon>
    </lineage>
</organism>
<keyword evidence="4" id="KW-1015">Disulfide bond</keyword>
<dbReference type="InterPro" id="IPR000152">
    <property type="entry name" value="EGF-type_Asp/Asn_hydroxyl_site"/>
</dbReference>
<evidence type="ECO:0008006" key="11">
    <source>
        <dbReference type="Google" id="ProtNLM"/>
    </source>
</evidence>
<evidence type="ECO:0000256" key="5">
    <source>
        <dbReference type="PROSITE-ProRule" id="PRU00076"/>
    </source>
</evidence>
<evidence type="ECO:0000256" key="3">
    <source>
        <dbReference type="ARBA" id="ARBA00022737"/>
    </source>
</evidence>
<evidence type="ECO:0000259" key="8">
    <source>
        <dbReference type="PROSITE" id="PS50026"/>
    </source>
</evidence>
<dbReference type="SUPFAM" id="SSF57196">
    <property type="entry name" value="EGF/Laminin"/>
    <property type="match status" value="1"/>
</dbReference>
<dbReference type="InterPro" id="IPR000742">
    <property type="entry name" value="EGF"/>
</dbReference>
<feature type="non-terminal residue" evidence="9">
    <location>
        <position position="907"/>
    </location>
</feature>
<comment type="caution">
    <text evidence="5">Lacks conserved residue(s) required for the propagation of feature annotation.</text>
</comment>
<dbReference type="PROSITE" id="PS01180">
    <property type="entry name" value="CUB"/>
    <property type="match status" value="1"/>
</dbReference>
<keyword evidence="3" id="KW-0677">Repeat</keyword>
<feature type="region of interest" description="Disordered" evidence="6">
    <location>
        <begin position="140"/>
        <end position="179"/>
    </location>
</feature>
<dbReference type="AlphaFoldDB" id="A0AAV6YRD7"/>
<dbReference type="EMBL" id="WNYA01012827">
    <property type="protein sequence ID" value="KAG8539832.1"/>
    <property type="molecule type" value="Genomic_DNA"/>
</dbReference>
<reference evidence="9" key="1">
    <citation type="thesis" date="2020" institute="ProQuest LLC" country="789 East Eisenhower Parkway, Ann Arbor, MI, USA">
        <title>Comparative Genomics and Chromosome Evolution.</title>
        <authorList>
            <person name="Mudd A.B."/>
        </authorList>
    </citation>
    <scope>NUCLEOTIDE SEQUENCE</scope>
    <source>
        <strain evidence="9">237g6f4</strain>
        <tissue evidence="9">Blood</tissue>
    </source>
</reference>
<dbReference type="InterPro" id="IPR018097">
    <property type="entry name" value="EGF_Ca-bd_CS"/>
</dbReference>
<dbReference type="InterPro" id="IPR001881">
    <property type="entry name" value="EGF-like_Ca-bd_dom"/>
</dbReference>
<dbReference type="SUPFAM" id="SSF49854">
    <property type="entry name" value="Spermadhesin, CUB domain"/>
    <property type="match status" value="1"/>
</dbReference>
<feature type="domain" description="EGF-like" evidence="8">
    <location>
        <begin position="857"/>
        <end position="895"/>
    </location>
</feature>
<proteinExistence type="predicted"/>
<dbReference type="SMART" id="SM00181">
    <property type="entry name" value="EGF"/>
    <property type="match status" value="1"/>
</dbReference>
<gene>
    <name evidence="9" type="ORF">GDO81_020284</name>
</gene>
<evidence type="ECO:0000256" key="1">
    <source>
        <dbReference type="ARBA" id="ARBA00022536"/>
    </source>
</evidence>
<keyword evidence="10" id="KW-1185">Reference proteome</keyword>
<evidence type="ECO:0000313" key="9">
    <source>
        <dbReference type="EMBL" id="KAG8539832.1"/>
    </source>
</evidence>
<evidence type="ECO:0000256" key="4">
    <source>
        <dbReference type="ARBA" id="ARBA00023157"/>
    </source>
</evidence>
<dbReference type="GO" id="GO:0005509">
    <property type="term" value="F:calcium ion binding"/>
    <property type="evidence" value="ECO:0007669"/>
    <property type="project" value="InterPro"/>
</dbReference>
<sequence length="907" mass="101301">EFDPSSMLAFVAARSCHSQLTGDHGTFSPPVFYGKVDVNLWCNWTILASPGKHIVIYITGFQTNKTCSHNRDEIIFEGTSSSVENAIVYACWNKRTHVFATQATAVSVVLLWRSFSTIGSNRYFDGRYYVFNDPLLGPSSKSGNCSSSKTQSNVIKAQKPDKRPTTKLNSVLPKSSSSSKPYFYEAHHTQELMETLRPTSTVDQLLDAITHDGDVSRVTTLYNTSRPHLAAVTQSMALDEGHQILQTAGELEPSLTWEPMSESIWTWRATQTEYLSETSSLILSESIYASTIDIKDIGRSQHFTAQTPAEPSLISDLSHSNKTHTIMPIKKLQLSVKVNMQYLNTAHAFDLQKNLLDSVDKPIEPFPSKVTTVHHIDFSESEPLTIDDNTELLGVQQWTVTNNGDLPEMQHFSALHASENLQLQILPWTDTVQFHPKKTVSEQPWGGRPYPPAPYFDFLSKSHLYSTHASSQKAVFTPSLAKPSVQETYRSAFLSPLTTPMSLDGIMGDDNAESHMRSQIALPSTTPPIVTSTTSVFRLQIKPSKYWTNVEPTLDPSSPQSTLDTLEQQLILEGALASHPIPEVPTKLIHPKSILKMSMINEYISNLETGGLPTSDYEVTKSPVQPTERLDQWSVKDHLESTDLIGKPESYVSSSRELISNTFSYMLEDIQPQAPPSHLFLPRTDHSDMDTSISTIDPFGEEHEKTTYSYQTNPDLDLHENTAGQARGGNLNEQDITYILGNETELEFLHEPGDSLFVITMEIENKDFVLKGLEKDLVQAVIEKITERMIYFPSGVNSLILKGIRWTNDNRVTLTFWLQLFQGGKEMRNFLITQLKSLENFPLGSSNATLVAFTIEDVNECELGIQSCHKDAHCFNMVGSYSCSCMEGYEDLSATAPGTLCISSKME</sequence>
<dbReference type="CDD" id="cd00054">
    <property type="entry name" value="EGF_CA"/>
    <property type="match status" value="1"/>
</dbReference>
<dbReference type="Gene3D" id="2.60.120.290">
    <property type="entry name" value="Spermadhesin, CUB domain"/>
    <property type="match status" value="1"/>
</dbReference>
<feature type="non-terminal residue" evidence="9">
    <location>
        <position position="1"/>
    </location>
</feature>
<evidence type="ECO:0000256" key="6">
    <source>
        <dbReference type="SAM" id="MobiDB-lite"/>
    </source>
</evidence>
<dbReference type="Pfam" id="PF07645">
    <property type="entry name" value="EGF_CA"/>
    <property type="match status" value="1"/>
</dbReference>
<dbReference type="InterPro" id="IPR000859">
    <property type="entry name" value="CUB_dom"/>
</dbReference>
<dbReference type="PROSITE" id="PS00010">
    <property type="entry name" value="ASX_HYDROXYL"/>
    <property type="match status" value="1"/>
</dbReference>
<dbReference type="SMART" id="SM00179">
    <property type="entry name" value="EGF_CA"/>
    <property type="match status" value="1"/>
</dbReference>
<dbReference type="PROSITE" id="PS01187">
    <property type="entry name" value="EGF_CA"/>
    <property type="match status" value="1"/>
</dbReference>
<feature type="domain" description="CUB" evidence="7">
    <location>
        <begin position="16"/>
        <end position="131"/>
    </location>
</feature>
<keyword evidence="1 5" id="KW-0245">EGF-like domain</keyword>
<comment type="caution">
    <text evidence="9">The sequence shown here is derived from an EMBL/GenBank/DDBJ whole genome shotgun (WGS) entry which is preliminary data.</text>
</comment>
<feature type="compositionally biased region" description="Low complexity" evidence="6">
    <location>
        <begin position="140"/>
        <end position="153"/>
    </location>
</feature>
<name>A0AAV6YRD7_ENGPU</name>
<dbReference type="FunFam" id="2.10.25.10:FF:000038">
    <property type="entry name" value="Fibrillin 2"/>
    <property type="match status" value="1"/>
</dbReference>
<dbReference type="InterPro" id="IPR035914">
    <property type="entry name" value="Sperma_CUB_dom_sf"/>
</dbReference>
<evidence type="ECO:0000259" key="7">
    <source>
        <dbReference type="PROSITE" id="PS01180"/>
    </source>
</evidence>